<comment type="similarity">
    <text evidence="1">Belongs to the UPF0213 family.</text>
</comment>
<dbReference type="EMBL" id="JBBMFE010000007">
    <property type="protein sequence ID" value="MEQ2472731.1"/>
    <property type="molecule type" value="Genomic_DNA"/>
</dbReference>
<sequence length="104" mass="11961">MNYTYILRCGDGSLYTGWTNHLNKRVADHNAGRGAKYTKAHRPVELAYYEIFETKEEAMKRECAIKKLSRPQKERLIESDANLLYTIGVPSEQHEAPTTESVQK</sequence>
<dbReference type="SMART" id="SM00465">
    <property type="entry name" value="GIYc"/>
    <property type="match status" value="1"/>
</dbReference>
<organism evidence="3 4">
    <name type="scientific">Laedolimicola intestinihominis</name>
    <dbReference type="NCBI Taxonomy" id="3133166"/>
    <lineage>
        <taxon>Bacteria</taxon>
        <taxon>Bacillati</taxon>
        <taxon>Bacillota</taxon>
        <taxon>Clostridia</taxon>
        <taxon>Lachnospirales</taxon>
        <taxon>Lachnospiraceae</taxon>
        <taxon>Laedolimicola</taxon>
    </lineage>
</organism>
<protein>
    <submittedName>
        <fullName evidence="3">GIY-YIG nuclease family protein</fullName>
    </submittedName>
</protein>
<dbReference type="CDD" id="cd10456">
    <property type="entry name" value="GIY-YIG_UPF0213"/>
    <property type="match status" value="1"/>
</dbReference>
<comment type="caution">
    <text evidence="3">The sequence shown here is derived from an EMBL/GenBank/DDBJ whole genome shotgun (WGS) entry which is preliminary data.</text>
</comment>
<proteinExistence type="inferred from homology"/>
<keyword evidence="4" id="KW-1185">Reference proteome</keyword>
<name>A0ABV1FI39_9FIRM</name>
<dbReference type="InterPro" id="IPR000305">
    <property type="entry name" value="GIY-YIG_endonuc"/>
</dbReference>
<dbReference type="InterPro" id="IPR050190">
    <property type="entry name" value="UPF0213_domain"/>
</dbReference>
<dbReference type="InterPro" id="IPR035901">
    <property type="entry name" value="GIY-YIG_endonuc_sf"/>
</dbReference>
<evidence type="ECO:0000313" key="4">
    <source>
        <dbReference type="Proteomes" id="UP001438008"/>
    </source>
</evidence>
<dbReference type="Gene3D" id="3.40.1440.10">
    <property type="entry name" value="GIY-YIG endonuclease"/>
    <property type="match status" value="1"/>
</dbReference>
<dbReference type="Proteomes" id="UP001438008">
    <property type="component" value="Unassembled WGS sequence"/>
</dbReference>
<dbReference type="PANTHER" id="PTHR34477">
    <property type="entry name" value="UPF0213 PROTEIN YHBQ"/>
    <property type="match status" value="1"/>
</dbReference>
<evidence type="ECO:0000259" key="2">
    <source>
        <dbReference type="PROSITE" id="PS50164"/>
    </source>
</evidence>
<dbReference type="Pfam" id="PF01541">
    <property type="entry name" value="GIY-YIG"/>
    <property type="match status" value="1"/>
</dbReference>
<dbReference type="PROSITE" id="PS50164">
    <property type="entry name" value="GIY_YIG"/>
    <property type="match status" value="1"/>
</dbReference>
<evidence type="ECO:0000313" key="3">
    <source>
        <dbReference type="EMBL" id="MEQ2472731.1"/>
    </source>
</evidence>
<feature type="domain" description="GIY-YIG" evidence="2">
    <location>
        <begin position="1"/>
        <end position="75"/>
    </location>
</feature>
<dbReference type="PANTHER" id="PTHR34477:SF1">
    <property type="entry name" value="UPF0213 PROTEIN YHBQ"/>
    <property type="match status" value="1"/>
</dbReference>
<gene>
    <name evidence="3" type="ORF">WMO29_09575</name>
</gene>
<dbReference type="SUPFAM" id="SSF82771">
    <property type="entry name" value="GIY-YIG endonuclease"/>
    <property type="match status" value="1"/>
</dbReference>
<accession>A0ABV1FI39</accession>
<dbReference type="RefSeq" id="WP_178038967.1">
    <property type="nucleotide sequence ID" value="NZ_JBBMFE010000007.1"/>
</dbReference>
<reference evidence="3 4" key="1">
    <citation type="submission" date="2024-03" db="EMBL/GenBank/DDBJ databases">
        <title>Human intestinal bacterial collection.</title>
        <authorList>
            <person name="Pauvert C."/>
            <person name="Hitch T.C.A."/>
            <person name="Clavel T."/>
        </authorList>
    </citation>
    <scope>NUCLEOTIDE SEQUENCE [LARGE SCALE GENOMIC DNA]</scope>
    <source>
        <strain evidence="3 4">CLA-AA-H132</strain>
    </source>
</reference>
<evidence type="ECO:0000256" key="1">
    <source>
        <dbReference type="ARBA" id="ARBA00007435"/>
    </source>
</evidence>